<name>A0A6P2CTC7_9BACT</name>
<dbReference type="RefSeq" id="WP_162667056.1">
    <property type="nucleotide sequence ID" value="NZ_LR593886.1"/>
</dbReference>
<keyword evidence="1" id="KW-0472">Membrane</keyword>
<dbReference type="Proteomes" id="UP000464178">
    <property type="component" value="Chromosome"/>
</dbReference>
<reference evidence="2 3" key="1">
    <citation type="submission" date="2019-05" db="EMBL/GenBank/DDBJ databases">
        <authorList>
            <consortium name="Science for Life Laboratories"/>
        </authorList>
    </citation>
    <scope>NUCLEOTIDE SEQUENCE [LARGE SCALE GENOMIC DNA]</scope>
    <source>
        <strain evidence="2">Soil9</strain>
    </source>
</reference>
<keyword evidence="1" id="KW-0812">Transmembrane</keyword>
<evidence type="ECO:0000313" key="3">
    <source>
        <dbReference type="Proteomes" id="UP000464178"/>
    </source>
</evidence>
<dbReference type="AlphaFoldDB" id="A0A6P2CTC7"/>
<organism evidence="2 3">
    <name type="scientific">Gemmata massiliana</name>
    <dbReference type="NCBI Taxonomy" id="1210884"/>
    <lineage>
        <taxon>Bacteria</taxon>
        <taxon>Pseudomonadati</taxon>
        <taxon>Planctomycetota</taxon>
        <taxon>Planctomycetia</taxon>
        <taxon>Gemmatales</taxon>
        <taxon>Gemmataceae</taxon>
        <taxon>Gemmata</taxon>
    </lineage>
</organism>
<dbReference type="KEGG" id="gms:SOIL9_55610"/>
<dbReference type="EMBL" id="LR593886">
    <property type="protein sequence ID" value="VTR92153.1"/>
    <property type="molecule type" value="Genomic_DNA"/>
</dbReference>
<evidence type="ECO:0000256" key="1">
    <source>
        <dbReference type="SAM" id="Phobius"/>
    </source>
</evidence>
<proteinExistence type="predicted"/>
<keyword evidence="1" id="KW-1133">Transmembrane helix</keyword>
<gene>
    <name evidence="2" type="ORF">SOIL9_55610</name>
</gene>
<keyword evidence="3" id="KW-1185">Reference proteome</keyword>
<feature type="transmembrane region" description="Helical" evidence="1">
    <location>
        <begin position="67"/>
        <end position="86"/>
    </location>
</feature>
<sequence length="96" mass="10454">MITFTCSLCDQFINLPDRAAGKKTNCPLCNGIVVVPEESEYEEGEEVAPIPVVVSFGGGKLHWWYDWGIWVFLAALPCAGILLGPVKRLIGYLLGG</sequence>
<accession>A0A6P2CTC7</accession>
<protein>
    <submittedName>
        <fullName evidence="2">Membrane protein</fullName>
    </submittedName>
</protein>
<evidence type="ECO:0000313" key="2">
    <source>
        <dbReference type="EMBL" id="VTR92153.1"/>
    </source>
</evidence>